<evidence type="ECO:0000313" key="1">
    <source>
        <dbReference type="EMBL" id="TDY53179.1"/>
    </source>
</evidence>
<keyword evidence="2" id="KW-1185">Reference proteome</keyword>
<evidence type="ECO:0000313" key="2">
    <source>
        <dbReference type="Proteomes" id="UP000295066"/>
    </source>
</evidence>
<dbReference type="Proteomes" id="UP000295066">
    <property type="component" value="Unassembled WGS sequence"/>
</dbReference>
<accession>A0A4R8M152</accession>
<dbReference type="EMBL" id="SORI01000031">
    <property type="protein sequence ID" value="TDY53179.1"/>
    <property type="molecule type" value="Genomic_DNA"/>
</dbReference>
<organism evidence="1 2">
    <name type="scientific">Aminivibrio pyruvatiphilus</name>
    <dbReference type="NCBI Taxonomy" id="1005740"/>
    <lineage>
        <taxon>Bacteria</taxon>
        <taxon>Thermotogati</taxon>
        <taxon>Synergistota</taxon>
        <taxon>Synergistia</taxon>
        <taxon>Synergistales</taxon>
        <taxon>Aminobacteriaceae</taxon>
        <taxon>Aminivibrio</taxon>
    </lineage>
</organism>
<dbReference type="OrthoDB" id="1119204at2"/>
<gene>
    <name evidence="1" type="ORF">C8D99_13111</name>
</gene>
<protein>
    <recommendedName>
        <fullName evidence="3">P pilus assembly protein, chaperone PapD</fullName>
    </recommendedName>
</protein>
<name>A0A4R8M152_9BACT</name>
<reference evidence="1 2" key="1">
    <citation type="submission" date="2019-03" db="EMBL/GenBank/DDBJ databases">
        <title>Genomic Encyclopedia of Type Strains, Phase IV (KMG-IV): sequencing the most valuable type-strain genomes for metagenomic binning, comparative biology and taxonomic classification.</title>
        <authorList>
            <person name="Goeker M."/>
        </authorList>
    </citation>
    <scope>NUCLEOTIDE SEQUENCE [LARGE SCALE GENOMIC DNA]</scope>
    <source>
        <strain evidence="1 2">DSM 25964</strain>
    </source>
</reference>
<comment type="caution">
    <text evidence="1">The sequence shown here is derived from an EMBL/GenBank/DDBJ whole genome shotgun (WGS) entry which is preliminary data.</text>
</comment>
<sequence length="274" mass="29634">MKNRALLNGFFLACILTAVICGSLSAGVNLNVDGTLTRSFTLDPGGKTRGEIVVQNAGDEESEVKIFLQDYLHYADGRALFQKTGTVGRSNASWITLTPNQAVIPAKGSLTINFTLSVPSDPKLKGTYWSLLMIEPVPKSLLTPGKQENDVDIQVVTVVRLAVQMITAIGKSGEAKLSFQSRSLTREKNGRFLTLDLENTGERLLAPHVWTELFDKKGQSSGKIDGSSHRIYPGCSARFVLDLSKLAPGGYKAVVVADNGDDNVFGANYVLELK</sequence>
<dbReference type="AlphaFoldDB" id="A0A4R8M152"/>
<proteinExistence type="predicted"/>
<evidence type="ECO:0008006" key="3">
    <source>
        <dbReference type="Google" id="ProtNLM"/>
    </source>
</evidence>